<feature type="domain" description="EGF-like" evidence="2">
    <location>
        <begin position="312"/>
        <end position="352"/>
    </location>
</feature>
<dbReference type="EMBL" id="CAVLGL010000035">
    <property type="protein sequence ID" value="CAK1581919.1"/>
    <property type="molecule type" value="Genomic_DNA"/>
</dbReference>
<evidence type="ECO:0000313" key="4">
    <source>
        <dbReference type="Proteomes" id="UP001314205"/>
    </source>
</evidence>
<feature type="disulfide bond" evidence="1">
    <location>
        <begin position="321"/>
        <end position="338"/>
    </location>
</feature>
<dbReference type="Gene3D" id="2.10.25.10">
    <property type="entry name" value="Laminin"/>
    <property type="match status" value="1"/>
</dbReference>
<dbReference type="PROSITE" id="PS50026">
    <property type="entry name" value="EGF_3"/>
    <property type="match status" value="5"/>
</dbReference>
<sequence>MTEQFNPCVPSPCGLNAECRDVGGIPSCTCQHGFFGSPPNCQSECVVNTDCSNDKACINMKCQNPCQGSCGVDALCNVINHGPVCSCPIGYQGDPFVACRMKPQELPQKIDPCHPSPCGSNAQCNNGVCTCLPEYHGDPYYGCRPECVLSTDCSSDKACIQFKCMNPCRDMCGEDAECNVYNHVAVCSCPTGMTGDAFVRCAKIEKPITKPCEPSPCGPNSICREAQGQATCACINGYVGNPPNCRPECIQSSDCSPSRACINGKCQDPCPGSCGHNAVCKVYNHNPVCTCPPKLTGSPFTHCYAQTLDETPLNPCVPSPCGPNSICIPAPNRDSPICSCQPTFEGSPPNCRRECTASEECSTDKACINYKCKDPCPGSCGSQAICNVRLHTVMCSCQEGYTGDPFTSCFPKMQQIETIDPCDPSPCGANARCKLSRNGLAACVCEQGYFGNPYEFCRPECVIDNDCPFDKACRKNKCEDPCPGVCGATATCHVLNHIPSCNCAAGYTGNPYQYCHIIISEPGTYK</sequence>
<feature type="domain" description="EGF-like" evidence="2">
    <location>
        <begin position="479"/>
        <end position="516"/>
    </location>
</feature>
<dbReference type="SMART" id="SM00181">
    <property type="entry name" value="EGF"/>
    <property type="match status" value="10"/>
</dbReference>
<dbReference type="PROSITE" id="PS01186">
    <property type="entry name" value="EGF_2"/>
    <property type="match status" value="4"/>
</dbReference>
<keyword evidence="1" id="KW-1015">Disulfide bond</keyword>
<dbReference type="Proteomes" id="UP001314205">
    <property type="component" value="Unassembled WGS sequence"/>
</dbReference>
<name>A0AAV1KJ79_9NEOP</name>
<feature type="disulfide bond" evidence="1">
    <location>
        <begin position="482"/>
        <end position="492"/>
    </location>
</feature>
<feature type="domain" description="EGF-like" evidence="2">
    <location>
        <begin position="4"/>
        <end position="42"/>
    </location>
</feature>
<dbReference type="PANTHER" id="PTHR22963:SF39">
    <property type="entry name" value="DUMPY"/>
    <property type="match status" value="1"/>
</dbReference>
<gene>
    <name evidence="3" type="ORF">PARMNEM_LOCUS3523</name>
</gene>
<organism evidence="3 4">
    <name type="scientific">Parnassius mnemosyne</name>
    <name type="common">clouded apollo</name>
    <dbReference type="NCBI Taxonomy" id="213953"/>
    <lineage>
        <taxon>Eukaryota</taxon>
        <taxon>Metazoa</taxon>
        <taxon>Ecdysozoa</taxon>
        <taxon>Arthropoda</taxon>
        <taxon>Hexapoda</taxon>
        <taxon>Insecta</taxon>
        <taxon>Pterygota</taxon>
        <taxon>Neoptera</taxon>
        <taxon>Endopterygota</taxon>
        <taxon>Lepidoptera</taxon>
        <taxon>Glossata</taxon>
        <taxon>Ditrysia</taxon>
        <taxon>Papilionoidea</taxon>
        <taxon>Papilionidae</taxon>
        <taxon>Parnassiinae</taxon>
        <taxon>Parnassini</taxon>
        <taxon>Parnassius</taxon>
        <taxon>Driopa</taxon>
    </lineage>
</organism>
<evidence type="ECO:0000313" key="3">
    <source>
        <dbReference type="EMBL" id="CAK1581919.1"/>
    </source>
</evidence>
<protein>
    <recommendedName>
        <fullName evidence="2">EGF-like domain-containing protein</fullName>
    </recommendedName>
</protein>
<comment type="caution">
    <text evidence="3">The sequence shown here is derived from an EMBL/GenBank/DDBJ whole genome shotgun (WGS) entry which is preliminary data.</text>
</comment>
<reference evidence="3 4" key="1">
    <citation type="submission" date="2023-11" db="EMBL/GenBank/DDBJ databases">
        <authorList>
            <person name="Hedman E."/>
            <person name="Englund M."/>
            <person name="Stromberg M."/>
            <person name="Nyberg Akerstrom W."/>
            <person name="Nylinder S."/>
            <person name="Jareborg N."/>
            <person name="Kallberg Y."/>
            <person name="Kronander E."/>
        </authorList>
    </citation>
    <scope>NUCLEOTIDE SEQUENCE [LARGE SCALE GENOMIC DNA]</scope>
</reference>
<dbReference type="InterPro" id="IPR048407">
    <property type="entry name" value="Dumpy_DPY"/>
</dbReference>
<feature type="domain" description="EGF-like" evidence="2">
    <location>
        <begin position="418"/>
        <end position="458"/>
    </location>
</feature>
<feature type="domain" description="EGF-like" evidence="2">
    <location>
        <begin position="208"/>
        <end position="246"/>
    </location>
</feature>
<dbReference type="SUPFAM" id="SSF90148">
    <property type="entry name" value="DPY module"/>
    <property type="match status" value="5"/>
</dbReference>
<evidence type="ECO:0000256" key="1">
    <source>
        <dbReference type="PROSITE-ProRule" id="PRU00076"/>
    </source>
</evidence>
<accession>A0AAV1KJ79</accession>
<evidence type="ECO:0000259" key="2">
    <source>
        <dbReference type="PROSITE" id="PS50026"/>
    </source>
</evidence>
<dbReference type="Pfam" id="PF21164">
    <property type="entry name" value="Dumpy_DPY"/>
    <property type="match status" value="5"/>
</dbReference>
<dbReference type="PANTHER" id="PTHR22963">
    <property type="entry name" value="ENDOGLIN-RELATED"/>
    <property type="match status" value="1"/>
</dbReference>
<proteinExistence type="predicted"/>
<keyword evidence="4" id="KW-1185">Reference proteome</keyword>
<dbReference type="InterPro" id="IPR000742">
    <property type="entry name" value="EGF"/>
</dbReference>
<keyword evidence="1" id="KW-0245">EGF-like domain</keyword>
<dbReference type="AlphaFoldDB" id="A0AAV1KJ79"/>
<comment type="caution">
    <text evidence="1">Lacks conserved residue(s) required for the propagation of feature annotation.</text>
</comment>